<dbReference type="PANTHER" id="PTHR42810:SF4">
    <property type="entry name" value="URIC ACID TRANSPORTER UACT"/>
    <property type="match status" value="1"/>
</dbReference>
<feature type="transmembrane region" description="Helical" evidence="8">
    <location>
        <begin position="272"/>
        <end position="296"/>
    </location>
</feature>
<dbReference type="Pfam" id="PF00860">
    <property type="entry name" value="Xan_ur_permease"/>
    <property type="match status" value="1"/>
</dbReference>
<dbReference type="GO" id="GO:0042907">
    <property type="term" value="F:xanthine transmembrane transporter activity"/>
    <property type="evidence" value="ECO:0007669"/>
    <property type="project" value="TreeGrafter"/>
</dbReference>
<dbReference type="InterPro" id="IPR006043">
    <property type="entry name" value="NCS2"/>
</dbReference>
<evidence type="ECO:0000256" key="7">
    <source>
        <dbReference type="ARBA" id="ARBA00023136"/>
    </source>
</evidence>
<dbReference type="GO" id="GO:0005886">
    <property type="term" value="C:plasma membrane"/>
    <property type="evidence" value="ECO:0007669"/>
    <property type="project" value="UniProtKB-SubCell"/>
</dbReference>
<dbReference type="InterPro" id="IPR006042">
    <property type="entry name" value="Xan_ur_permease"/>
</dbReference>
<keyword evidence="6 8" id="KW-1133">Transmembrane helix</keyword>
<evidence type="ECO:0000256" key="4">
    <source>
        <dbReference type="ARBA" id="ARBA00022475"/>
    </source>
</evidence>
<dbReference type="PROSITE" id="PS01116">
    <property type="entry name" value="XANTH_URACIL_PERMASE"/>
    <property type="match status" value="1"/>
</dbReference>
<keyword evidence="5 8" id="KW-0812">Transmembrane</keyword>
<dbReference type="EMBL" id="CACRUX010000057">
    <property type="protein sequence ID" value="VYU26717.1"/>
    <property type="molecule type" value="Genomic_DNA"/>
</dbReference>
<organism evidence="9">
    <name type="scientific">Veillonella ratti</name>
    <dbReference type="NCBI Taxonomy" id="103892"/>
    <lineage>
        <taxon>Bacteria</taxon>
        <taxon>Bacillati</taxon>
        <taxon>Bacillota</taxon>
        <taxon>Negativicutes</taxon>
        <taxon>Veillonellales</taxon>
        <taxon>Veillonellaceae</taxon>
        <taxon>Veillonella</taxon>
    </lineage>
</organism>
<dbReference type="NCBIfam" id="TIGR00801">
    <property type="entry name" value="ncs2"/>
    <property type="match status" value="1"/>
</dbReference>
<comment type="similarity">
    <text evidence="2">Belongs to the nucleobase:cation symporter-2 (NCS2) (TC 2.A.40) family.</text>
</comment>
<sequence length="474" mass="49787">MTTDRTEVVQSNAVGVDELTETLTDEVEVTMPGGTKRVNPVDEILPVGQMFAYGLQHVLAMYAGAVAVPIIIAQGLGLSTELLTCLINADLMAAGIATLIQTLGGWKIGARIPMIQGVSFASVAPMLVIGREFGLTAIFGAVIVAGLIGFLISPYFSKLIRFFPPVVTGTIITLIGISLLPVAVRWAGGGNPNSADFASLHNLGLAIITLAIVVLVYRVFKGFISNLSILIGLMGGTMVAYFMGYTDFSAVGHADWVGIVPPLYFGFPRFEWSAILSMLIVMLVIMVETTGDCIAIGEIVGRKINKPHLAACLRADGISTALAGVLNTFPHSAFAQNVGLVAVTGIKSRYVVACSGIILLVLGLFPKMGALIASIPSAVLGGAGLAMFGMIIASGIRALGKVSFEGNYNLMIVAVSISVGMITLVYPSFFARFPEWAQTVMHSGITLGSLVAVLMNVLLNGSEGHPSDRPDKIK</sequence>
<keyword evidence="3" id="KW-0813">Transport</keyword>
<dbReference type="AlphaFoldDB" id="A0A6N3DLV0"/>
<keyword evidence="4" id="KW-1003">Cell membrane</keyword>
<comment type="subcellular location">
    <subcellularLocation>
        <location evidence="1">Cell membrane</location>
        <topology evidence="1">Multi-pass membrane protein</topology>
    </subcellularLocation>
</comment>
<dbReference type="NCBIfam" id="NF037981">
    <property type="entry name" value="NCS2_1"/>
    <property type="match status" value="1"/>
</dbReference>
<dbReference type="PANTHER" id="PTHR42810">
    <property type="entry name" value="PURINE PERMEASE C1399.01C-RELATED"/>
    <property type="match status" value="1"/>
</dbReference>
<reference evidence="9" key="1">
    <citation type="submission" date="2019-11" db="EMBL/GenBank/DDBJ databases">
        <authorList>
            <person name="Feng L."/>
        </authorList>
    </citation>
    <scope>NUCLEOTIDE SEQUENCE</scope>
    <source>
        <strain evidence="9">VrattiLFYP33</strain>
    </source>
</reference>
<feature type="transmembrane region" description="Helical" evidence="8">
    <location>
        <begin position="408"/>
        <end position="429"/>
    </location>
</feature>
<evidence type="ECO:0000256" key="6">
    <source>
        <dbReference type="ARBA" id="ARBA00022989"/>
    </source>
</evidence>
<proteinExistence type="inferred from homology"/>
<feature type="transmembrane region" description="Helical" evidence="8">
    <location>
        <begin position="203"/>
        <end position="220"/>
    </location>
</feature>
<keyword evidence="7 8" id="KW-0472">Membrane</keyword>
<accession>A0A6N3DLV0</accession>
<dbReference type="InterPro" id="IPR017588">
    <property type="entry name" value="UacT-like"/>
</dbReference>
<evidence type="ECO:0000256" key="2">
    <source>
        <dbReference type="ARBA" id="ARBA00008821"/>
    </source>
</evidence>
<feature type="transmembrane region" description="Helical" evidence="8">
    <location>
        <begin position="162"/>
        <end position="183"/>
    </location>
</feature>
<feature type="transmembrane region" description="Helical" evidence="8">
    <location>
        <begin position="58"/>
        <end position="76"/>
    </location>
</feature>
<evidence type="ECO:0000256" key="5">
    <source>
        <dbReference type="ARBA" id="ARBA00022692"/>
    </source>
</evidence>
<gene>
    <name evidence="9" type="primary">uacT_1</name>
    <name evidence="9" type="ORF">VRLFYP33_01593</name>
</gene>
<name>A0A6N3DLV0_9FIRM</name>
<feature type="transmembrane region" description="Helical" evidence="8">
    <location>
        <begin position="350"/>
        <end position="372"/>
    </location>
</feature>
<feature type="transmembrane region" description="Helical" evidence="8">
    <location>
        <begin position="135"/>
        <end position="155"/>
    </location>
</feature>
<evidence type="ECO:0000256" key="1">
    <source>
        <dbReference type="ARBA" id="ARBA00004651"/>
    </source>
</evidence>
<feature type="transmembrane region" description="Helical" evidence="8">
    <location>
        <begin position="378"/>
        <end position="396"/>
    </location>
</feature>
<feature type="transmembrane region" description="Helical" evidence="8">
    <location>
        <begin position="441"/>
        <end position="459"/>
    </location>
</feature>
<evidence type="ECO:0000256" key="8">
    <source>
        <dbReference type="SAM" id="Phobius"/>
    </source>
</evidence>
<evidence type="ECO:0000313" key="9">
    <source>
        <dbReference type="EMBL" id="VYU26717.1"/>
    </source>
</evidence>
<dbReference type="NCBIfam" id="TIGR03173">
    <property type="entry name" value="pbuX"/>
    <property type="match status" value="1"/>
</dbReference>
<evidence type="ECO:0000256" key="3">
    <source>
        <dbReference type="ARBA" id="ARBA00022448"/>
    </source>
</evidence>
<feature type="transmembrane region" description="Helical" evidence="8">
    <location>
        <begin position="227"/>
        <end position="246"/>
    </location>
</feature>
<protein>
    <submittedName>
        <fullName evidence="9">Uric acid transporter UacT</fullName>
    </submittedName>
</protein>